<keyword evidence="7 10" id="KW-0067">ATP-binding</keyword>
<evidence type="ECO:0000256" key="13">
    <source>
        <dbReference type="SAM" id="Phobius"/>
    </source>
</evidence>
<evidence type="ECO:0000256" key="7">
    <source>
        <dbReference type="ARBA" id="ARBA00022840"/>
    </source>
</evidence>
<name>D8TSN5_VOLCA</name>
<evidence type="ECO:0000256" key="4">
    <source>
        <dbReference type="ARBA" id="ARBA00022692"/>
    </source>
</evidence>
<dbReference type="InterPro" id="IPR011009">
    <property type="entry name" value="Kinase-like_dom_sf"/>
</dbReference>
<feature type="compositionally biased region" description="Low complexity" evidence="12">
    <location>
        <begin position="829"/>
        <end position="845"/>
    </location>
</feature>
<feature type="compositionally biased region" description="Low complexity" evidence="12">
    <location>
        <begin position="810"/>
        <end position="821"/>
    </location>
</feature>
<dbReference type="CDD" id="cd13999">
    <property type="entry name" value="STKc_MAP3K-like"/>
    <property type="match status" value="1"/>
</dbReference>
<evidence type="ECO:0000256" key="8">
    <source>
        <dbReference type="ARBA" id="ARBA00022989"/>
    </source>
</evidence>
<keyword evidence="6" id="KW-0418">Kinase</keyword>
<evidence type="ECO:0000313" key="16">
    <source>
        <dbReference type="Proteomes" id="UP000001058"/>
    </source>
</evidence>
<keyword evidence="11" id="KW-0175">Coiled coil</keyword>
<dbReference type="AlphaFoldDB" id="D8TSN5"/>
<keyword evidence="2" id="KW-0723">Serine/threonine-protein kinase</keyword>
<dbReference type="PANTHER" id="PTHR44329">
    <property type="entry name" value="SERINE/THREONINE-PROTEIN KINASE TNNI3K-RELATED"/>
    <property type="match status" value="1"/>
</dbReference>
<dbReference type="PROSITE" id="PS00107">
    <property type="entry name" value="PROTEIN_KINASE_ATP"/>
    <property type="match status" value="1"/>
</dbReference>
<keyword evidence="8 13" id="KW-1133">Transmembrane helix</keyword>
<evidence type="ECO:0000256" key="1">
    <source>
        <dbReference type="ARBA" id="ARBA00004141"/>
    </source>
</evidence>
<evidence type="ECO:0000256" key="2">
    <source>
        <dbReference type="ARBA" id="ARBA00022527"/>
    </source>
</evidence>
<dbReference type="GO" id="GO:0005524">
    <property type="term" value="F:ATP binding"/>
    <property type="evidence" value="ECO:0007669"/>
    <property type="project" value="UniProtKB-UniRule"/>
</dbReference>
<dbReference type="InterPro" id="IPR017441">
    <property type="entry name" value="Protein_kinase_ATP_BS"/>
</dbReference>
<evidence type="ECO:0000256" key="12">
    <source>
        <dbReference type="SAM" id="MobiDB-lite"/>
    </source>
</evidence>
<evidence type="ECO:0000256" key="9">
    <source>
        <dbReference type="ARBA" id="ARBA00023136"/>
    </source>
</evidence>
<feature type="transmembrane region" description="Helical" evidence="13">
    <location>
        <begin position="155"/>
        <end position="177"/>
    </location>
</feature>
<evidence type="ECO:0000256" key="3">
    <source>
        <dbReference type="ARBA" id="ARBA00022679"/>
    </source>
</evidence>
<dbReference type="SMART" id="SM00220">
    <property type="entry name" value="S_TKc"/>
    <property type="match status" value="1"/>
</dbReference>
<dbReference type="EMBL" id="GL378335">
    <property type="protein sequence ID" value="EFJ49519.1"/>
    <property type="molecule type" value="Genomic_DNA"/>
</dbReference>
<keyword evidence="3" id="KW-0808">Transferase</keyword>
<reference evidence="15 16" key="1">
    <citation type="journal article" date="2010" name="Science">
        <title>Genomic analysis of organismal complexity in the multicellular green alga Volvox carteri.</title>
        <authorList>
            <person name="Prochnik S.E."/>
            <person name="Umen J."/>
            <person name="Nedelcu A.M."/>
            <person name="Hallmann A."/>
            <person name="Miller S.M."/>
            <person name="Nishii I."/>
            <person name="Ferris P."/>
            <person name="Kuo A."/>
            <person name="Mitros T."/>
            <person name="Fritz-Laylin L.K."/>
            <person name="Hellsten U."/>
            <person name="Chapman J."/>
            <person name="Simakov O."/>
            <person name="Rensing S.A."/>
            <person name="Terry A."/>
            <person name="Pangilinan J."/>
            <person name="Kapitonov V."/>
            <person name="Jurka J."/>
            <person name="Salamov A."/>
            <person name="Shapiro H."/>
            <person name="Schmutz J."/>
            <person name="Grimwood J."/>
            <person name="Lindquist E."/>
            <person name="Lucas S."/>
            <person name="Grigoriev I.V."/>
            <person name="Schmitt R."/>
            <person name="Kirk D."/>
            <person name="Rokhsar D.S."/>
        </authorList>
    </citation>
    <scope>NUCLEOTIDE SEQUENCE [LARGE SCALE GENOMIC DNA]</scope>
    <source>
        <strain evidence="16">f. Nagariensis / Eve</strain>
    </source>
</reference>
<dbReference type="Pfam" id="PF07714">
    <property type="entry name" value="PK_Tyr_Ser-Thr"/>
    <property type="match status" value="1"/>
</dbReference>
<sequence>MASTDAQVLAKPRHVEGPSGLLGSSAARKASRDSSKMSSDKLPPVVVYHDIFNLISIAWLNASNFYYLATGRGFQIFYLSTMLYFVADLIYVGVVPRSVKSPLVILAHHVITALYVLIPYHYPQYEWCMSYCMLVEVNTWLLIAKRTVRSPILEALFYVTWVLLRNIYYPYLIWVFYKEWQKETLACGTRWNPILTTPIFQTALTGLNYYWTISLLLKPKKSKQFGDGKFWETGKVAVKQMVPNRPACKLRGSIAYFKGLQLIANSIRDLKCRDLAIQERIQAAARVNAMLYAQFENNISTLDRTEQERDAWAAHARTLAQKLVQARKRIARLERALAEVTGQPLPEVSSLFSTDASAEDADEEARQLAELLQLQLSAAVSDFQTATAPSGQTPITPAPTPQARQRAAAAALYPASLLSATAETRSAMAAESASAISSPATADGQGGAAPVVGEAAPGPGIPFPSPVVNPTPNQQRVLEALVRRGQAMGWLIQLSEVTLGSVLGEGEFGVTYLGTWRHAAVAIKVVRLRHAAELTSFLREVESMSYIRHPNVVPFLGACLSAPDRLCLVSEYMPGGTLSDWLHPGGLPAPGTQSGGLINPVKPLLERLKMAHQVALGMCALESCRPAVLHRDLKPANVYLDQRGVARVGDFGLSRRLLEEARASLTGETGTYFYMAPEVMRHEVYDTKADVWSWGVLLSECITCALPYGHTYMTPVQVAQAVSAEELAPSVPSNIHEEVQLVLRLACQFDPEMRPDFASLADMLGGAIKHIETVEVARPTLLASIQSSLFGAWSGAWGRSNSFPRMNLRHQQQLQQQQQQEQDQRPHQKQQQQQQRQQLKQQPTK</sequence>
<dbReference type="STRING" id="3068.D8TSN5"/>
<dbReference type="PROSITE" id="PS50011">
    <property type="entry name" value="PROTEIN_KINASE_DOM"/>
    <property type="match status" value="1"/>
</dbReference>
<dbReference type="Gene3D" id="1.10.510.10">
    <property type="entry name" value="Transferase(Phosphotransferase) domain 1"/>
    <property type="match status" value="1"/>
</dbReference>
<dbReference type="InParanoid" id="D8TSN5"/>
<dbReference type="OrthoDB" id="10261027at2759"/>
<evidence type="ECO:0000256" key="10">
    <source>
        <dbReference type="PROSITE-ProRule" id="PRU10141"/>
    </source>
</evidence>
<dbReference type="InterPro" id="IPR000719">
    <property type="entry name" value="Prot_kinase_dom"/>
</dbReference>
<keyword evidence="9 13" id="KW-0472">Membrane</keyword>
<dbReference type="InterPro" id="IPR006634">
    <property type="entry name" value="TLC-dom"/>
</dbReference>
<proteinExistence type="predicted"/>
<dbReference type="InterPro" id="IPR001245">
    <property type="entry name" value="Ser-Thr/Tyr_kinase_cat_dom"/>
</dbReference>
<feature type="transmembrane region" description="Helical" evidence="13">
    <location>
        <begin position="101"/>
        <end position="118"/>
    </location>
</feature>
<feature type="region of interest" description="Disordered" evidence="12">
    <location>
        <begin position="15"/>
        <end position="40"/>
    </location>
</feature>
<feature type="region of interest" description="Disordered" evidence="12">
    <location>
        <begin position="809"/>
        <end position="845"/>
    </location>
</feature>
<feature type="transmembrane region" description="Helical" evidence="13">
    <location>
        <begin position="45"/>
        <end position="69"/>
    </location>
</feature>
<dbReference type="RefSeq" id="XP_002949500.1">
    <property type="nucleotide sequence ID" value="XM_002949454.1"/>
</dbReference>
<evidence type="ECO:0000256" key="6">
    <source>
        <dbReference type="ARBA" id="ARBA00022777"/>
    </source>
</evidence>
<accession>D8TSN5</accession>
<dbReference type="InterPro" id="IPR051681">
    <property type="entry name" value="Ser/Thr_Kinases-Pseudokinases"/>
</dbReference>
<dbReference type="GO" id="GO:0004674">
    <property type="term" value="F:protein serine/threonine kinase activity"/>
    <property type="evidence" value="ECO:0007669"/>
    <property type="project" value="UniProtKB-KW"/>
</dbReference>
<keyword evidence="5 10" id="KW-0547">Nucleotide-binding</keyword>
<gene>
    <name evidence="15" type="ORF">VOLCADRAFT_89795</name>
</gene>
<protein>
    <recommendedName>
        <fullName evidence="14">Protein kinase domain-containing protein</fullName>
    </recommendedName>
</protein>
<feature type="coiled-coil region" evidence="11">
    <location>
        <begin position="316"/>
        <end position="343"/>
    </location>
</feature>
<dbReference type="Pfam" id="PF03798">
    <property type="entry name" value="TRAM_LAG1_CLN8"/>
    <property type="match status" value="1"/>
</dbReference>
<dbReference type="GeneID" id="9618553"/>
<keyword evidence="16" id="KW-1185">Reference proteome</keyword>
<evidence type="ECO:0000256" key="11">
    <source>
        <dbReference type="SAM" id="Coils"/>
    </source>
</evidence>
<evidence type="ECO:0000259" key="14">
    <source>
        <dbReference type="PROSITE" id="PS50011"/>
    </source>
</evidence>
<dbReference type="Proteomes" id="UP000001058">
    <property type="component" value="Unassembled WGS sequence"/>
</dbReference>
<feature type="compositionally biased region" description="Basic and acidic residues" evidence="12">
    <location>
        <begin position="30"/>
        <end position="39"/>
    </location>
</feature>
<evidence type="ECO:0000313" key="15">
    <source>
        <dbReference type="EMBL" id="EFJ49519.1"/>
    </source>
</evidence>
<dbReference type="GO" id="GO:0016020">
    <property type="term" value="C:membrane"/>
    <property type="evidence" value="ECO:0007669"/>
    <property type="project" value="UniProtKB-SubCell"/>
</dbReference>
<dbReference type="eggNOG" id="KOG0192">
    <property type="taxonomic scope" value="Eukaryota"/>
</dbReference>
<keyword evidence="4 13" id="KW-0812">Transmembrane</keyword>
<feature type="binding site" evidence="10">
    <location>
        <position position="524"/>
    </location>
    <ligand>
        <name>ATP</name>
        <dbReference type="ChEBI" id="CHEBI:30616"/>
    </ligand>
</feature>
<evidence type="ECO:0000256" key="5">
    <source>
        <dbReference type="ARBA" id="ARBA00022741"/>
    </source>
</evidence>
<feature type="transmembrane region" description="Helical" evidence="13">
    <location>
        <begin position="75"/>
        <end position="94"/>
    </location>
</feature>
<dbReference type="Gene3D" id="3.30.200.20">
    <property type="entry name" value="Phosphorylase Kinase, domain 1"/>
    <property type="match status" value="1"/>
</dbReference>
<comment type="subcellular location">
    <subcellularLocation>
        <location evidence="1">Membrane</location>
        <topology evidence="1">Multi-pass membrane protein</topology>
    </subcellularLocation>
</comment>
<dbReference type="PANTHER" id="PTHR44329:SF261">
    <property type="entry name" value="ZINC FINGER CONTAINING PROTEIN KINASE-RELATED"/>
    <property type="match status" value="1"/>
</dbReference>
<feature type="domain" description="Protein kinase" evidence="14">
    <location>
        <begin position="497"/>
        <end position="773"/>
    </location>
</feature>
<organism evidence="16">
    <name type="scientific">Volvox carteri f. nagariensis</name>
    <dbReference type="NCBI Taxonomy" id="3068"/>
    <lineage>
        <taxon>Eukaryota</taxon>
        <taxon>Viridiplantae</taxon>
        <taxon>Chlorophyta</taxon>
        <taxon>core chlorophytes</taxon>
        <taxon>Chlorophyceae</taxon>
        <taxon>CS clade</taxon>
        <taxon>Chlamydomonadales</taxon>
        <taxon>Volvocaceae</taxon>
        <taxon>Volvox</taxon>
    </lineage>
</organism>
<dbReference type="FunCoup" id="D8TSN5">
    <property type="interactions" value="204"/>
</dbReference>
<dbReference type="KEGG" id="vcn:VOLCADRAFT_89795"/>
<dbReference type="PROSITE" id="PS00108">
    <property type="entry name" value="PROTEIN_KINASE_ST"/>
    <property type="match status" value="1"/>
</dbReference>
<dbReference type="SUPFAM" id="SSF56112">
    <property type="entry name" value="Protein kinase-like (PK-like)"/>
    <property type="match status" value="1"/>
</dbReference>
<dbReference type="InterPro" id="IPR008271">
    <property type="entry name" value="Ser/Thr_kinase_AS"/>
</dbReference>